<keyword evidence="3" id="KW-1185">Reference proteome</keyword>
<evidence type="ECO:0000259" key="1">
    <source>
        <dbReference type="Pfam" id="PF14343"/>
    </source>
</evidence>
<dbReference type="InterPro" id="IPR025748">
    <property type="entry name" value="PrcB_C_dom"/>
</dbReference>
<evidence type="ECO:0000313" key="2">
    <source>
        <dbReference type="EMBL" id="SHM09317.1"/>
    </source>
</evidence>
<reference evidence="2 3" key="1">
    <citation type="submission" date="2016-11" db="EMBL/GenBank/DDBJ databases">
        <authorList>
            <person name="Jaros S."/>
            <person name="Januszkiewicz K."/>
            <person name="Wedrychowicz H."/>
        </authorList>
    </citation>
    <scope>NUCLEOTIDE SEQUENCE [LARGE SCALE GENOMIC DNA]</scope>
    <source>
        <strain evidence="2 3">DSM 15930</strain>
    </source>
</reference>
<feature type="domain" description="PrcB C-terminal" evidence="1">
    <location>
        <begin position="82"/>
        <end position="139"/>
    </location>
</feature>
<gene>
    <name evidence="2" type="ORF">SAMN02746066_00730</name>
</gene>
<sequence>MRTWLKGNQCQGILMKRLSLLLICLITIILTGCKSEKADVKKIKDLEFTVVEDADVPEELMSLITEKKAEAFKMTFKSEDYLYIIVGYGAKPTGGYSIAVNEVFLTSNAIYFDTDLIGPEEAESVSEVVTHPYIVVKTEKIDKRVVFK</sequence>
<dbReference type="Proteomes" id="UP000184038">
    <property type="component" value="Unassembled WGS sequence"/>
</dbReference>
<accession>A0A1M7G051</accession>
<dbReference type="PROSITE" id="PS51257">
    <property type="entry name" value="PROKAR_LIPOPROTEIN"/>
    <property type="match status" value="1"/>
</dbReference>
<name>A0A1M7G051_9FIRM</name>
<dbReference type="RefSeq" id="WP_073282985.1">
    <property type="nucleotide sequence ID" value="NZ_FRCP01000006.1"/>
</dbReference>
<evidence type="ECO:0000313" key="3">
    <source>
        <dbReference type="Proteomes" id="UP000184038"/>
    </source>
</evidence>
<dbReference type="EMBL" id="FRCP01000006">
    <property type="protein sequence ID" value="SHM09317.1"/>
    <property type="molecule type" value="Genomic_DNA"/>
</dbReference>
<dbReference type="STRING" id="1120996.SAMN02746066_00730"/>
<dbReference type="AlphaFoldDB" id="A0A1M7G051"/>
<organism evidence="2 3">
    <name type="scientific">Anaerosporobacter mobilis DSM 15930</name>
    <dbReference type="NCBI Taxonomy" id="1120996"/>
    <lineage>
        <taxon>Bacteria</taxon>
        <taxon>Bacillati</taxon>
        <taxon>Bacillota</taxon>
        <taxon>Clostridia</taxon>
        <taxon>Lachnospirales</taxon>
        <taxon>Lachnospiraceae</taxon>
        <taxon>Anaerosporobacter</taxon>
    </lineage>
</organism>
<proteinExistence type="predicted"/>
<dbReference type="Pfam" id="PF14343">
    <property type="entry name" value="PrcB_C"/>
    <property type="match status" value="1"/>
</dbReference>
<protein>
    <submittedName>
        <fullName evidence="2">PrcB C-terminal</fullName>
    </submittedName>
</protein>